<accession>A0A239WZV8</accession>
<evidence type="ECO:0000313" key="2">
    <source>
        <dbReference type="Proteomes" id="UP000215144"/>
    </source>
</evidence>
<reference evidence="1 2" key="1">
    <citation type="submission" date="2017-06" db="EMBL/GenBank/DDBJ databases">
        <authorList>
            <consortium name="Pathogen Informatics"/>
        </authorList>
    </citation>
    <scope>NUCLEOTIDE SEQUENCE [LARGE SCALE GENOMIC DNA]</scope>
    <source>
        <strain evidence="1 2">NCTC11291</strain>
    </source>
</reference>
<dbReference type="KEGG" id="saco:SAME_01067"/>
<gene>
    <name evidence="1" type="ORF">SAMEA4504048_01067</name>
</gene>
<sequence>MHEKIAIKLANQIAQLNYDNTVLQVQNEEKDIRIAELEQLLDDATKGDD</sequence>
<name>A0A239WZV8_STRAI</name>
<dbReference type="RefSeq" id="WP_157737848.1">
    <property type="nucleotide sequence ID" value="NZ_LT906454.1"/>
</dbReference>
<organism evidence="1 2">
    <name type="scientific">Streptococcus acidominimus</name>
    <dbReference type="NCBI Taxonomy" id="1326"/>
    <lineage>
        <taxon>Bacteria</taxon>
        <taxon>Bacillati</taxon>
        <taxon>Bacillota</taxon>
        <taxon>Bacilli</taxon>
        <taxon>Lactobacillales</taxon>
        <taxon>Streptococcaceae</taxon>
        <taxon>Streptococcus</taxon>
    </lineage>
</organism>
<protein>
    <submittedName>
        <fullName evidence="1">Uncharacterized protein</fullName>
    </submittedName>
</protein>
<dbReference type="EMBL" id="LT906454">
    <property type="protein sequence ID" value="SNV39957.1"/>
    <property type="molecule type" value="Genomic_DNA"/>
</dbReference>
<dbReference type="Proteomes" id="UP000215144">
    <property type="component" value="Chromosome 1"/>
</dbReference>
<evidence type="ECO:0000313" key="1">
    <source>
        <dbReference type="EMBL" id="SNV39957.1"/>
    </source>
</evidence>
<proteinExistence type="predicted"/>
<dbReference type="AlphaFoldDB" id="A0A239WZV8"/>